<name>A7RXW0_NEMVE</name>
<dbReference type="KEGG" id="nve:5515642"/>
<dbReference type="PANTHER" id="PTHR15093">
    <property type="entry name" value="PROSTATE APOPTOSIS RESPONSE PROTEIN PAR-4"/>
    <property type="match status" value="1"/>
</dbReference>
<evidence type="ECO:0000313" key="5">
    <source>
        <dbReference type="Proteomes" id="UP000001593"/>
    </source>
</evidence>
<feature type="compositionally biased region" description="Polar residues" evidence="2">
    <location>
        <begin position="40"/>
        <end position="62"/>
    </location>
</feature>
<dbReference type="GO" id="GO:0019901">
    <property type="term" value="F:protein kinase binding"/>
    <property type="evidence" value="ECO:0007669"/>
    <property type="project" value="InterPro"/>
</dbReference>
<dbReference type="OrthoDB" id="539213at2759"/>
<feature type="compositionally biased region" description="Basic and acidic residues" evidence="2">
    <location>
        <begin position="22"/>
        <end position="33"/>
    </location>
</feature>
<dbReference type="InterPro" id="IPR031775">
    <property type="entry name" value="PRKG1_interact"/>
</dbReference>
<feature type="domain" description="cGMP-dependent protein kinase interacting" evidence="3">
    <location>
        <begin position="156"/>
        <end position="258"/>
    </location>
</feature>
<dbReference type="Proteomes" id="UP000001593">
    <property type="component" value="Unassembled WGS sequence"/>
</dbReference>
<reference evidence="4 5" key="1">
    <citation type="journal article" date="2007" name="Science">
        <title>Sea anemone genome reveals ancestral eumetazoan gene repertoire and genomic organization.</title>
        <authorList>
            <person name="Putnam N.H."/>
            <person name="Srivastava M."/>
            <person name="Hellsten U."/>
            <person name="Dirks B."/>
            <person name="Chapman J."/>
            <person name="Salamov A."/>
            <person name="Terry A."/>
            <person name="Shapiro H."/>
            <person name="Lindquist E."/>
            <person name="Kapitonov V.V."/>
            <person name="Jurka J."/>
            <person name="Genikhovich G."/>
            <person name="Grigoriev I.V."/>
            <person name="Lucas S.M."/>
            <person name="Steele R.E."/>
            <person name="Finnerty J.R."/>
            <person name="Technau U."/>
            <person name="Martindale M.Q."/>
            <person name="Rokhsar D.S."/>
        </authorList>
    </citation>
    <scope>NUCLEOTIDE SEQUENCE [LARGE SCALE GENOMIC DNA]</scope>
    <source>
        <strain evidence="5">CH2 X CH6</strain>
    </source>
</reference>
<dbReference type="InterPro" id="IPR026117">
    <property type="entry name" value="Par-4"/>
</dbReference>
<evidence type="ECO:0000313" key="4">
    <source>
        <dbReference type="EMBL" id="EDO43692.1"/>
    </source>
</evidence>
<dbReference type="InParanoid" id="A7RXW0"/>
<evidence type="ECO:0000259" key="3">
    <source>
        <dbReference type="Pfam" id="PF15898"/>
    </source>
</evidence>
<dbReference type="AlphaFoldDB" id="A7RXW0"/>
<organism evidence="4 5">
    <name type="scientific">Nematostella vectensis</name>
    <name type="common">Starlet sea anemone</name>
    <dbReference type="NCBI Taxonomy" id="45351"/>
    <lineage>
        <taxon>Eukaryota</taxon>
        <taxon>Metazoa</taxon>
        <taxon>Cnidaria</taxon>
        <taxon>Anthozoa</taxon>
        <taxon>Hexacorallia</taxon>
        <taxon>Actiniaria</taxon>
        <taxon>Edwardsiidae</taxon>
        <taxon>Nematostella</taxon>
    </lineage>
</organism>
<protein>
    <recommendedName>
        <fullName evidence="3">cGMP-dependent protein kinase interacting domain-containing protein</fullName>
    </recommendedName>
</protein>
<keyword evidence="5" id="KW-1185">Reference proteome</keyword>
<dbReference type="EMBL" id="DS469551">
    <property type="protein sequence ID" value="EDO43692.1"/>
    <property type="molecule type" value="Genomic_DNA"/>
</dbReference>
<dbReference type="Pfam" id="PF15898">
    <property type="entry name" value="PRKG1_interact"/>
    <property type="match status" value="1"/>
</dbReference>
<keyword evidence="1" id="KW-0175">Coiled coil</keyword>
<dbReference type="HOGENOM" id="CLU_1058862_0_0_1"/>
<dbReference type="PhylomeDB" id="A7RXW0"/>
<dbReference type="STRING" id="45351.A7RXW0"/>
<evidence type="ECO:0000256" key="1">
    <source>
        <dbReference type="SAM" id="Coils"/>
    </source>
</evidence>
<dbReference type="PANTHER" id="PTHR15093:SF1">
    <property type="entry name" value="PRKC APOPTOSIS WT1 REGULATOR PROTEIN"/>
    <property type="match status" value="1"/>
</dbReference>
<sequence>MADLTEDGYTAEHSSKPRHRRDRTERRERKLKLAADNGDSPASTIENNSSYLEDSTTQNDNFLSPDRAEKEAPRKERRSRSKQKDEVEIKVTDEDGTEGAAASGESPARSKLKKERKTENSARKRQAKKNLREKRRSTGVVIMPHMESDDEGDDEKKALKAHTQKNEQLVPTNDEVVDDTATARSKSSNKRIEQKVVNDSETIEKQQLVERIEEYESQIDDFKSKLEKANKELDQLRLDNQRLKDENSALLRVVNQLSTMKGK</sequence>
<gene>
    <name evidence="4" type="ORF">NEMVEDRAFT_v1g241439</name>
</gene>
<dbReference type="OMA" id="ETHRSKY"/>
<proteinExistence type="predicted"/>
<evidence type="ECO:0000256" key="2">
    <source>
        <dbReference type="SAM" id="MobiDB-lite"/>
    </source>
</evidence>
<accession>A7RXW0</accession>
<feature type="compositionally biased region" description="Basic residues" evidence="2">
    <location>
        <begin position="123"/>
        <end position="137"/>
    </location>
</feature>
<feature type="compositionally biased region" description="Basic and acidic residues" evidence="2">
    <location>
        <begin position="82"/>
        <end position="93"/>
    </location>
</feature>
<feature type="coiled-coil region" evidence="1">
    <location>
        <begin position="198"/>
        <end position="253"/>
    </location>
</feature>
<dbReference type="GO" id="GO:0006915">
    <property type="term" value="P:apoptotic process"/>
    <property type="evidence" value="ECO:0007669"/>
    <property type="project" value="InterPro"/>
</dbReference>
<feature type="region of interest" description="Disordered" evidence="2">
    <location>
        <begin position="1"/>
        <end position="177"/>
    </location>
</feature>